<protein>
    <recommendedName>
        <fullName evidence="4">Vta1 C-terminal domain-containing protein</fullName>
    </recommendedName>
</protein>
<evidence type="ECO:0008006" key="4">
    <source>
        <dbReference type="Google" id="ProtNLM"/>
    </source>
</evidence>
<feature type="region of interest" description="Disordered" evidence="1">
    <location>
        <begin position="179"/>
        <end position="241"/>
    </location>
</feature>
<name>A0ABR2KH08_9EUKA</name>
<organism evidence="2 3">
    <name type="scientific">Tritrichomonas musculus</name>
    <dbReference type="NCBI Taxonomy" id="1915356"/>
    <lineage>
        <taxon>Eukaryota</taxon>
        <taxon>Metamonada</taxon>
        <taxon>Parabasalia</taxon>
        <taxon>Tritrichomonadida</taxon>
        <taxon>Tritrichomonadidae</taxon>
        <taxon>Tritrichomonas</taxon>
    </lineage>
</organism>
<feature type="compositionally biased region" description="Pro residues" evidence="1">
    <location>
        <begin position="186"/>
        <end position="201"/>
    </location>
</feature>
<evidence type="ECO:0000313" key="3">
    <source>
        <dbReference type="Proteomes" id="UP001470230"/>
    </source>
</evidence>
<evidence type="ECO:0000256" key="1">
    <source>
        <dbReference type="SAM" id="MobiDB-lite"/>
    </source>
</evidence>
<gene>
    <name evidence="2" type="ORF">M9Y10_034847</name>
</gene>
<dbReference type="EMBL" id="JAPFFF010000005">
    <property type="protein sequence ID" value="KAK8890088.1"/>
    <property type="molecule type" value="Genomic_DNA"/>
</dbReference>
<reference evidence="2 3" key="1">
    <citation type="submission" date="2024-04" db="EMBL/GenBank/DDBJ databases">
        <title>Tritrichomonas musculus Genome.</title>
        <authorList>
            <person name="Alves-Ferreira E."/>
            <person name="Grigg M."/>
            <person name="Lorenzi H."/>
            <person name="Galac M."/>
        </authorList>
    </citation>
    <scope>NUCLEOTIDE SEQUENCE [LARGE SCALE GENOMIC DNA]</scope>
    <source>
        <strain evidence="2 3">EAF2021</strain>
    </source>
</reference>
<proteinExistence type="predicted"/>
<keyword evidence="3" id="KW-1185">Reference proteome</keyword>
<accession>A0ABR2KH08</accession>
<dbReference type="Proteomes" id="UP001470230">
    <property type="component" value="Unassembled WGS sequence"/>
</dbReference>
<evidence type="ECO:0000313" key="2">
    <source>
        <dbReference type="EMBL" id="KAK8890088.1"/>
    </source>
</evidence>
<feature type="compositionally biased region" description="Polar residues" evidence="1">
    <location>
        <begin position="205"/>
        <end position="223"/>
    </location>
</feature>
<comment type="caution">
    <text evidence="2">The sequence shown here is derived from an EMBL/GenBank/DDBJ whole genome shotgun (WGS) entry which is preliminary data.</text>
</comment>
<sequence length="275" mass="30041">MNYNQMQSVFYGIDTSLFQDVHGVSALLSAAEMLSKQSPQISSAFVQFAAGLVENYLTQTGSSAEHDEAFAPLMKLSNQMKENTKTSAAVVERFADALIAASDGQTAIDFCRLAYLAYNSMSIFGQVPQRVLLKLSKVETMIGVGKHDLNLTFSSALDETDYQSPSQTQEIQQSQYIPTQTTQQLPQPPQFQPPPYNPPPAHYLENSQSTLSTQNIPTPNDTANDSDNDFNEQEPKKADTKTIESLAQIAKDAFSAGQMDVALTAINAAIAELQK</sequence>